<keyword evidence="2" id="KW-1003">Cell membrane</keyword>
<keyword evidence="1" id="KW-0813">Transport</keyword>
<evidence type="ECO:0000256" key="1">
    <source>
        <dbReference type="ARBA" id="ARBA00022448"/>
    </source>
</evidence>
<feature type="transmembrane region" description="Helical" evidence="8">
    <location>
        <begin position="6"/>
        <end position="26"/>
    </location>
</feature>
<feature type="transmembrane region" description="Helical" evidence="8">
    <location>
        <begin position="157"/>
        <end position="177"/>
    </location>
</feature>
<evidence type="ECO:0000256" key="4">
    <source>
        <dbReference type="ARBA" id="ARBA00022989"/>
    </source>
</evidence>
<organism evidence="9">
    <name type="scientific">marine sediment metagenome</name>
    <dbReference type="NCBI Taxonomy" id="412755"/>
    <lineage>
        <taxon>unclassified sequences</taxon>
        <taxon>metagenomes</taxon>
        <taxon>ecological metagenomes</taxon>
    </lineage>
</organism>
<comment type="caution">
    <text evidence="9">The sequence shown here is derived from an EMBL/GenBank/DDBJ whole genome shotgun (WGS) entry which is preliminary data.</text>
</comment>
<evidence type="ECO:0000256" key="6">
    <source>
        <dbReference type="ARBA" id="ARBA00023136"/>
    </source>
</evidence>
<reference evidence="9" key="1">
    <citation type="journal article" date="2015" name="Nature">
        <title>Complex archaea that bridge the gap between prokaryotes and eukaryotes.</title>
        <authorList>
            <person name="Spang A."/>
            <person name="Saw J.H."/>
            <person name="Jorgensen S.L."/>
            <person name="Zaremba-Niedzwiedzka K."/>
            <person name="Martijn J."/>
            <person name="Lind A.E."/>
            <person name="van Eijk R."/>
            <person name="Schleper C."/>
            <person name="Guy L."/>
            <person name="Ettema T.J."/>
        </authorList>
    </citation>
    <scope>NUCLEOTIDE SEQUENCE</scope>
</reference>
<evidence type="ECO:0000256" key="8">
    <source>
        <dbReference type="SAM" id="Phobius"/>
    </source>
</evidence>
<accession>A0A0F9GGZ0</accession>
<dbReference type="Pfam" id="PF02659">
    <property type="entry name" value="Mntp"/>
    <property type="match status" value="1"/>
</dbReference>
<feature type="transmembrane region" description="Helical" evidence="8">
    <location>
        <begin position="38"/>
        <end position="61"/>
    </location>
</feature>
<keyword evidence="6 8" id="KW-0472">Membrane</keyword>
<evidence type="ECO:0000256" key="2">
    <source>
        <dbReference type="ARBA" id="ARBA00022475"/>
    </source>
</evidence>
<keyword evidence="5" id="KW-0406">Ion transport</keyword>
<dbReference type="GO" id="GO:0006811">
    <property type="term" value="P:monoatomic ion transport"/>
    <property type="evidence" value="ECO:0007669"/>
    <property type="project" value="UniProtKB-KW"/>
</dbReference>
<feature type="transmembrane region" description="Helical" evidence="8">
    <location>
        <begin position="126"/>
        <end position="145"/>
    </location>
</feature>
<keyword evidence="7" id="KW-0464">Manganese</keyword>
<evidence type="ECO:0000313" key="9">
    <source>
        <dbReference type="EMBL" id="KKL62437.1"/>
    </source>
</evidence>
<dbReference type="HAMAP" id="MF_01521">
    <property type="entry name" value="MntP_pump"/>
    <property type="match status" value="1"/>
</dbReference>
<evidence type="ECO:0000256" key="5">
    <source>
        <dbReference type="ARBA" id="ARBA00023065"/>
    </source>
</evidence>
<evidence type="ECO:0000256" key="7">
    <source>
        <dbReference type="ARBA" id="ARBA00023211"/>
    </source>
</evidence>
<dbReference type="EMBL" id="LAZR01028491">
    <property type="protein sequence ID" value="KKL62437.1"/>
    <property type="molecule type" value="Genomic_DNA"/>
</dbReference>
<protein>
    <recommendedName>
        <fullName evidence="10">Manganese efflux pump MntP</fullName>
    </recommendedName>
</protein>
<dbReference type="InterPro" id="IPR022929">
    <property type="entry name" value="Put_MntP"/>
</dbReference>
<evidence type="ECO:0000256" key="3">
    <source>
        <dbReference type="ARBA" id="ARBA00022692"/>
    </source>
</evidence>
<name>A0A0F9GGZ0_9ZZZZ</name>
<gene>
    <name evidence="9" type="ORF">LCGC14_2185180</name>
</gene>
<keyword evidence="3 8" id="KW-0812">Transmembrane</keyword>
<dbReference type="InterPro" id="IPR003810">
    <property type="entry name" value="Mntp/YtaF"/>
</dbReference>
<sequence length="181" mass="19905">MIDYVIYLIALSLAIDCFVVSIAIASSKKINKKEYFRIPFHFGLFQGGMTLLGFYLGLSFLNIIETFDHWIAFGLLSLVGTKMIIDSFKREKRYGKLSYLAIIILSIATSIDALAIGISFSIINGAILMKALIIGFFSLTLSLIGLSIGKKLANFKFHYLGIIGGVVLIGLGIKVLFEHLG</sequence>
<keyword evidence="4 8" id="KW-1133">Transmembrane helix</keyword>
<dbReference type="PANTHER" id="PTHR35529">
    <property type="entry name" value="MANGANESE EFFLUX PUMP MNTP-RELATED"/>
    <property type="match status" value="1"/>
</dbReference>
<dbReference type="PANTHER" id="PTHR35529:SF1">
    <property type="entry name" value="MANGANESE EFFLUX PUMP MNTP-RELATED"/>
    <property type="match status" value="1"/>
</dbReference>
<evidence type="ECO:0008006" key="10">
    <source>
        <dbReference type="Google" id="ProtNLM"/>
    </source>
</evidence>
<feature type="transmembrane region" description="Helical" evidence="8">
    <location>
        <begin position="97"/>
        <end position="120"/>
    </location>
</feature>
<proteinExistence type="inferred from homology"/>
<dbReference type="AlphaFoldDB" id="A0A0F9GGZ0"/>